<evidence type="ECO:0000313" key="1">
    <source>
        <dbReference type="EMBL" id="GAA2013660.1"/>
    </source>
</evidence>
<organism evidence="1 2">
    <name type="scientific">Nocardiopsis rhodophaea</name>
    <dbReference type="NCBI Taxonomy" id="280238"/>
    <lineage>
        <taxon>Bacteria</taxon>
        <taxon>Bacillati</taxon>
        <taxon>Actinomycetota</taxon>
        <taxon>Actinomycetes</taxon>
        <taxon>Streptosporangiales</taxon>
        <taxon>Nocardiopsidaceae</taxon>
        <taxon>Nocardiopsis</taxon>
    </lineage>
</organism>
<sequence>MTDAIGHDDPARRPDPPRCTHWIGPERRYCGATPTRFYAYGYRCAEHNKIGRPGQGGAS</sequence>
<dbReference type="RefSeq" id="WP_344107324.1">
    <property type="nucleotide sequence ID" value="NZ_BAAAPC010000026.1"/>
</dbReference>
<name>A0ABN2TLN6_9ACTN</name>
<gene>
    <name evidence="1" type="ORF">GCM10009799_47520</name>
</gene>
<dbReference type="Proteomes" id="UP001501585">
    <property type="component" value="Unassembled WGS sequence"/>
</dbReference>
<reference evidence="2" key="1">
    <citation type="journal article" date="2019" name="Int. J. Syst. Evol. Microbiol.">
        <title>The Global Catalogue of Microorganisms (GCM) 10K type strain sequencing project: providing services to taxonomists for standard genome sequencing and annotation.</title>
        <authorList>
            <consortium name="The Broad Institute Genomics Platform"/>
            <consortium name="The Broad Institute Genome Sequencing Center for Infectious Disease"/>
            <person name="Wu L."/>
            <person name="Ma J."/>
        </authorList>
    </citation>
    <scope>NUCLEOTIDE SEQUENCE [LARGE SCALE GENOMIC DNA]</scope>
    <source>
        <strain evidence="2">JCM 15313</strain>
    </source>
</reference>
<dbReference type="EMBL" id="BAAAPC010000026">
    <property type="protein sequence ID" value="GAA2013660.1"/>
    <property type="molecule type" value="Genomic_DNA"/>
</dbReference>
<evidence type="ECO:0000313" key="2">
    <source>
        <dbReference type="Proteomes" id="UP001501585"/>
    </source>
</evidence>
<keyword evidence="2" id="KW-1185">Reference proteome</keyword>
<comment type="caution">
    <text evidence="1">The sequence shown here is derived from an EMBL/GenBank/DDBJ whole genome shotgun (WGS) entry which is preliminary data.</text>
</comment>
<protein>
    <recommendedName>
        <fullName evidence="3">GcrA cell cycle regulator</fullName>
    </recommendedName>
</protein>
<evidence type="ECO:0008006" key="3">
    <source>
        <dbReference type="Google" id="ProtNLM"/>
    </source>
</evidence>
<accession>A0ABN2TLN6</accession>
<proteinExistence type="predicted"/>